<keyword evidence="2" id="KW-0472">Membrane</keyword>
<dbReference type="GO" id="GO:0019867">
    <property type="term" value="C:outer membrane"/>
    <property type="evidence" value="ECO:0007669"/>
    <property type="project" value="InterPro"/>
</dbReference>
<dbReference type="RefSeq" id="WP_147892307.1">
    <property type="nucleotide sequence ID" value="NZ_VRTS01000009.1"/>
</dbReference>
<comment type="caution">
    <text evidence="4">The sequence shown here is derived from an EMBL/GenBank/DDBJ whole genome shotgun (WGS) entry which is preliminary data.</text>
</comment>
<reference evidence="4 5" key="1">
    <citation type="submission" date="2019-08" db="EMBL/GenBank/DDBJ databases">
        <authorList>
            <person name="Karlyshev A.V."/>
        </authorList>
    </citation>
    <scope>NUCLEOTIDE SEQUENCE [LARGE SCALE GENOMIC DNA]</scope>
    <source>
        <strain evidence="4 5">Alg18-2.2</strain>
    </source>
</reference>
<dbReference type="AlphaFoldDB" id="A0A5C8KKN8"/>
<name>A0A5C8KKN8_9GAMM</name>
<dbReference type="EMBL" id="VRTS01000009">
    <property type="protein sequence ID" value="TXK60514.1"/>
    <property type="molecule type" value="Genomic_DNA"/>
</dbReference>
<dbReference type="Gene3D" id="3.10.20.310">
    <property type="entry name" value="membrane protein fhac"/>
    <property type="match status" value="1"/>
</dbReference>
<keyword evidence="5" id="KW-1185">Reference proteome</keyword>
<evidence type="ECO:0000313" key="4">
    <source>
        <dbReference type="EMBL" id="TXK60514.1"/>
    </source>
</evidence>
<dbReference type="InterPro" id="IPR010827">
    <property type="entry name" value="BamA/TamA_POTRA"/>
</dbReference>
<dbReference type="PROSITE" id="PS51779">
    <property type="entry name" value="POTRA"/>
    <property type="match status" value="1"/>
</dbReference>
<protein>
    <recommendedName>
        <fullName evidence="3">POTRA domain-containing protein</fullName>
    </recommendedName>
</protein>
<gene>
    <name evidence="4" type="ORF">FU658_12045</name>
</gene>
<evidence type="ECO:0000256" key="2">
    <source>
        <dbReference type="ARBA" id="ARBA00023136"/>
    </source>
</evidence>
<feature type="domain" description="POTRA" evidence="3">
    <location>
        <begin position="24"/>
        <end position="95"/>
    </location>
</feature>
<comment type="subcellular location">
    <subcellularLocation>
        <location evidence="1">Membrane</location>
    </subcellularLocation>
</comment>
<dbReference type="OrthoDB" id="5778797at2"/>
<evidence type="ECO:0000256" key="1">
    <source>
        <dbReference type="ARBA" id="ARBA00004370"/>
    </source>
</evidence>
<proteinExistence type="predicted"/>
<dbReference type="Pfam" id="PF07244">
    <property type="entry name" value="POTRA"/>
    <property type="match status" value="1"/>
</dbReference>
<evidence type="ECO:0000259" key="3">
    <source>
        <dbReference type="PROSITE" id="PS51779"/>
    </source>
</evidence>
<dbReference type="Gene3D" id="2.40.160.50">
    <property type="entry name" value="membrane protein fhac: a member of the omp85/tpsb transporter family"/>
    <property type="match status" value="1"/>
</dbReference>
<dbReference type="InterPro" id="IPR034746">
    <property type="entry name" value="POTRA"/>
</dbReference>
<organism evidence="4 5">
    <name type="scientific">Alkalisalibacterium limincola</name>
    <dbReference type="NCBI Taxonomy" id="2699169"/>
    <lineage>
        <taxon>Bacteria</taxon>
        <taxon>Pseudomonadati</taxon>
        <taxon>Pseudomonadota</taxon>
        <taxon>Gammaproteobacteria</taxon>
        <taxon>Lysobacterales</taxon>
        <taxon>Lysobacteraceae</taxon>
        <taxon>Alkalisalibacterium</taxon>
    </lineage>
</organism>
<dbReference type="Proteomes" id="UP000321248">
    <property type="component" value="Unassembled WGS sequence"/>
</dbReference>
<evidence type="ECO:0000313" key="5">
    <source>
        <dbReference type="Proteomes" id="UP000321248"/>
    </source>
</evidence>
<accession>A0A5C8KKN8</accession>
<sequence>MHTPLWLALALLAPSPEPHAGPAPAIQRIEFEGNRVTREVVLLRELDLAPGDRADPERIEGGLQAIRDLGLFREVSAEQVEAPGGVVLRVRMREKRYLLVLPRVDVDDELDYSYGVQLKRANLFGLNHSIDLLADTGRYDADRLRQREDRMRLTWDAPWLFGNYGLNTSVEQSDRLAPVEAGDYREEIRRVQVLVTRDFRDNRPRAGWVGGAGVFHRSQSTRGPDAPPDDGTANALVGWGRYDDVRFHNYSETGRSLDIRLELAHEGWLSDYGYRRVDATHVERLAIGEREHQNLNFITSVGWMGGGPRRRDAFDLGGASRLRGYDSDYIQGQRMAYAGVEYLRPVFGHDWWRLLAVAEVGATGGSVEDARSGGPYASIALGTRIRLPWFVNVELEFGVAQPLRGGDGPRFFLRGN</sequence>